<comment type="caution">
    <text evidence="1">The sequence shown here is derived from an EMBL/GenBank/DDBJ whole genome shotgun (WGS) entry which is preliminary data.</text>
</comment>
<organism evidence="1 3">
    <name type="scientific">Didymodactylos carnosus</name>
    <dbReference type="NCBI Taxonomy" id="1234261"/>
    <lineage>
        <taxon>Eukaryota</taxon>
        <taxon>Metazoa</taxon>
        <taxon>Spiralia</taxon>
        <taxon>Gnathifera</taxon>
        <taxon>Rotifera</taxon>
        <taxon>Eurotatoria</taxon>
        <taxon>Bdelloidea</taxon>
        <taxon>Philodinida</taxon>
        <taxon>Philodinidae</taxon>
        <taxon>Didymodactylos</taxon>
    </lineage>
</organism>
<protein>
    <submittedName>
        <fullName evidence="1">Uncharacterized protein</fullName>
    </submittedName>
</protein>
<sequence>MQEYLHFAGFGYKLEILAIKYKVKIIFCPKYDDELNVIEGLWCNQKAFVRSRTDQTFDKMIKLISESRIYFLERKAALKLFRRFRRSAWRYYIAVRSSYKNV</sequence>
<dbReference type="EMBL" id="CAJOBA010047722">
    <property type="protein sequence ID" value="CAF4204626.1"/>
    <property type="molecule type" value="Genomic_DNA"/>
</dbReference>
<accession>A0A8S2F9Y1</accession>
<evidence type="ECO:0000313" key="3">
    <source>
        <dbReference type="Proteomes" id="UP000677228"/>
    </source>
</evidence>
<dbReference type="Proteomes" id="UP000682733">
    <property type="component" value="Unassembled WGS sequence"/>
</dbReference>
<dbReference type="AlphaFoldDB" id="A0A8S2F9Y1"/>
<gene>
    <name evidence="1" type="ORF">OVA965_LOCUS32865</name>
    <name evidence="2" type="ORF">TMI583_LOCUS33737</name>
</gene>
<proteinExistence type="predicted"/>
<dbReference type="Proteomes" id="UP000677228">
    <property type="component" value="Unassembled WGS sequence"/>
</dbReference>
<dbReference type="EMBL" id="CAJNOK010026004">
    <property type="protein sequence ID" value="CAF1397258.1"/>
    <property type="molecule type" value="Genomic_DNA"/>
</dbReference>
<reference evidence="1" key="1">
    <citation type="submission" date="2021-02" db="EMBL/GenBank/DDBJ databases">
        <authorList>
            <person name="Nowell W R."/>
        </authorList>
    </citation>
    <scope>NUCLEOTIDE SEQUENCE</scope>
</reference>
<name>A0A8S2F9Y1_9BILA</name>
<evidence type="ECO:0000313" key="1">
    <source>
        <dbReference type="EMBL" id="CAF1397258.1"/>
    </source>
</evidence>
<evidence type="ECO:0000313" key="2">
    <source>
        <dbReference type="EMBL" id="CAF4204626.1"/>
    </source>
</evidence>